<reference evidence="1" key="1">
    <citation type="journal article" date="2020" name="Stud. Mycol.">
        <title>101 Dothideomycetes genomes: a test case for predicting lifestyles and emergence of pathogens.</title>
        <authorList>
            <person name="Haridas S."/>
            <person name="Albert R."/>
            <person name="Binder M."/>
            <person name="Bloem J."/>
            <person name="Labutti K."/>
            <person name="Salamov A."/>
            <person name="Andreopoulos B."/>
            <person name="Baker S."/>
            <person name="Barry K."/>
            <person name="Bills G."/>
            <person name="Bluhm B."/>
            <person name="Cannon C."/>
            <person name="Castanera R."/>
            <person name="Culley D."/>
            <person name="Daum C."/>
            <person name="Ezra D."/>
            <person name="Gonzalez J."/>
            <person name="Henrissat B."/>
            <person name="Kuo A."/>
            <person name="Liang C."/>
            <person name="Lipzen A."/>
            <person name="Lutzoni F."/>
            <person name="Magnuson J."/>
            <person name="Mondo S."/>
            <person name="Nolan M."/>
            <person name="Ohm R."/>
            <person name="Pangilinan J."/>
            <person name="Park H.-J."/>
            <person name="Ramirez L."/>
            <person name="Alfaro M."/>
            <person name="Sun H."/>
            <person name="Tritt A."/>
            <person name="Yoshinaga Y."/>
            <person name="Zwiers L.-H."/>
            <person name="Turgeon B."/>
            <person name="Goodwin S."/>
            <person name="Spatafora J."/>
            <person name="Crous P."/>
            <person name="Grigoriev I."/>
        </authorList>
    </citation>
    <scope>NUCLEOTIDE SEQUENCE</scope>
    <source>
        <strain evidence="1">CBS 123094</strain>
    </source>
</reference>
<dbReference type="Proteomes" id="UP000799779">
    <property type="component" value="Unassembled WGS sequence"/>
</dbReference>
<dbReference type="AlphaFoldDB" id="A0A6A5X3F6"/>
<name>A0A6A5X3F6_9PLEO</name>
<accession>A0A6A5X3F6</accession>
<sequence>MEKAFAATCGAVCSVKEVEGIHLEIASLMSHQSRSAFSLKANGTTHSLVKLAQILTWIAETFRRPQYSTLSYSTSTFQKTGDACYSIAISDLEPIKDGLCWCPMFANGVIAKYFPTPKRHNEVGLEMSFDLMVMLGRIWYPMGYLNGFVLNGSSTILVPTLKTQHSVQWHFISNEDQNKKIDMSAIDTCCGKFVEDVGLRALRSARKFIGWTWDAHVHVGVSISGYDSIRDSKVPYSPRRPRLAREMASGIGPSGLGFFGMQLGTKAARQTDSETLLKILPFAERSSDDAQGSYEAIRNNRDLQLQSQANGDGEDLKFMTQVENVFAAIESRKEEIITRNNVSARFSYAKYLKG</sequence>
<dbReference type="EMBL" id="ML977557">
    <property type="protein sequence ID" value="KAF2007440.1"/>
    <property type="molecule type" value="Genomic_DNA"/>
</dbReference>
<keyword evidence="2" id="KW-1185">Reference proteome</keyword>
<proteinExistence type="predicted"/>
<protein>
    <submittedName>
        <fullName evidence="1">Uncharacterized protein</fullName>
    </submittedName>
</protein>
<evidence type="ECO:0000313" key="2">
    <source>
        <dbReference type="Proteomes" id="UP000799779"/>
    </source>
</evidence>
<evidence type="ECO:0000313" key="1">
    <source>
        <dbReference type="EMBL" id="KAF2007440.1"/>
    </source>
</evidence>
<dbReference type="OrthoDB" id="1577640at2759"/>
<gene>
    <name evidence="1" type="ORF">P154DRAFT_529058</name>
</gene>
<organism evidence="1 2">
    <name type="scientific">Amniculicola lignicola CBS 123094</name>
    <dbReference type="NCBI Taxonomy" id="1392246"/>
    <lineage>
        <taxon>Eukaryota</taxon>
        <taxon>Fungi</taxon>
        <taxon>Dikarya</taxon>
        <taxon>Ascomycota</taxon>
        <taxon>Pezizomycotina</taxon>
        <taxon>Dothideomycetes</taxon>
        <taxon>Pleosporomycetidae</taxon>
        <taxon>Pleosporales</taxon>
        <taxon>Amniculicolaceae</taxon>
        <taxon>Amniculicola</taxon>
    </lineage>
</organism>